<gene>
    <name evidence="2" type="ORF">GCM10009535_46440</name>
</gene>
<evidence type="ECO:0000313" key="3">
    <source>
        <dbReference type="Proteomes" id="UP001500724"/>
    </source>
</evidence>
<comment type="caution">
    <text evidence="2">The sequence shown here is derived from an EMBL/GenBank/DDBJ whole genome shotgun (WGS) entry which is preliminary data.</text>
</comment>
<evidence type="ECO:0008006" key="4">
    <source>
        <dbReference type="Google" id="ProtNLM"/>
    </source>
</evidence>
<feature type="region of interest" description="Disordered" evidence="1">
    <location>
        <begin position="81"/>
        <end position="117"/>
    </location>
</feature>
<name>A0ABN1HPP4_9ACTN</name>
<evidence type="ECO:0000313" key="2">
    <source>
        <dbReference type="EMBL" id="GAA0661603.1"/>
    </source>
</evidence>
<accession>A0ABN1HPP4</accession>
<reference evidence="2 3" key="1">
    <citation type="journal article" date="2019" name="Int. J. Syst. Evol. Microbiol.">
        <title>The Global Catalogue of Microorganisms (GCM) 10K type strain sequencing project: providing services to taxonomists for standard genome sequencing and annotation.</title>
        <authorList>
            <consortium name="The Broad Institute Genomics Platform"/>
            <consortium name="The Broad Institute Genome Sequencing Center for Infectious Disease"/>
            <person name="Wu L."/>
            <person name="Ma J."/>
        </authorList>
    </citation>
    <scope>NUCLEOTIDE SEQUENCE [LARGE SCALE GENOMIC DNA]</scope>
    <source>
        <strain evidence="2 3">JCM 10367</strain>
    </source>
</reference>
<sequence>MTPMTPYGETIRITRGRGGEVEVTGAIDAFARDILLRAGFLFLPALRGHWIRLPFDLGQGWENEHATWAADMLTAARYPVHLDPGLRPHPPGQETPAAPARPPAMTAQAPPSRPPRR</sequence>
<keyword evidence="3" id="KW-1185">Reference proteome</keyword>
<dbReference type="EMBL" id="BAAAGU010000053">
    <property type="protein sequence ID" value="GAA0661603.1"/>
    <property type="molecule type" value="Genomic_DNA"/>
</dbReference>
<proteinExistence type="predicted"/>
<evidence type="ECO:0000256" key="1">
    <source>
        <dbReference type="SAM" id="MobiDB-lite"/>
    </source>
</evidence>
<protein>
    <recommendedName>
        <fullName evidence="4">DUF2442 domain-containing protein</fullName>
    </recommendedName>
</protein>
<dbReference type="Proteomes" id="UP001500724">
    <property type="component" value="Unassembled WGS sequence"/>
</dbReference>
<organism evidence="2 3">
    <name type="scientific">Streptomyces thermocarboxydovorans</name>
    <dbReference type="NCBI Taxonomy" id="59298"/>
    <lineage>
        <taxon>Bacteria</taxon>
        <taxon>Bacillati</taxon>
        <taxon>Actinomycetota</taxon>
        <taxon>Actinomycetes</taxon>
        <taxon>Kitasatosporales</taxon>
        <taxon>Streptomycetaceae</taxon>
        <taxon>Streptomyces</taxon>
    </lineage>
</organism>